<keyword evidence="2 6" id="KW-0479">Metal-binding</keyword>
<dbReference type="PANTHER" id="PTHR32479:SF17">
    <property type="entry name" value="GLYCOLATE OXIDASE IRON-SULFUR SUBUNIT"/>
    <property type="match status" value="1"/>
</dbReference>
<dbReference type="EMBL" id="CP009920">
    <property type="protein sequence ID" value="AJI21160.1"/>
    <property type="molecule type" value="Genomic_DNA"/>
</dbReference>
<dbReference type="Gene3D" id="1.10.1060.10">
    <property type="entry name" value="Alpha-helical ferredoxin"/>
    <property type="match status" value="1"/>
</dbReference>
<comment type="catalytic activity">
    <reaction evidence="6">
        <text>glycolate + A = glyoxylate + AH2</text>
        <dbReference type="Rhea" id="RHEA:21264"/>
        <dbReference type="ChEBI" id="CHEBI:13193"/>
        <dbReference type="ChEBI" id="CHEBI:17499"/>
        <dbReference type="ChEBI" id="CHEBI:29805"/>
        <dbReference type="ChEBI" id="CHEBI:36655"/>
        <dbReference type="EC" id="1.1.99.14"/>
    </reaction>
</comment>
<comment type="cofactor">
    <cofactor evidence="6">
        <name>[4Fe-4S] cluster</name>
        <dbReference type="ChEBI" id="CHEBI:49883"/>
    </cofactor>
    <text evidence="6">Binds 2 [4Fe-4S] clusters.</text>
</comment>
<organism evidence="7 8">
    <name type="scientific">Priestia megaterium (strain ATCC 14581 / DSM 32 / CCUG 1817 / JCM 2506 / NBRC 15308 / NCIMB 9376 / NCTC 10342 / NRRL B-14308 / VKM B-512 / Ford 19)</name>
    <name type="common">Bacillus megaterium</name>
    <dbReference type="NCBI Taxonomy" id="1348623"/>
    <lineage>
        <taxon>Bacteria</taxon>
        <taxon>Bacillati</taxon>
        <taxon>Bacillota</taxon>
        <taxon>Bacilli</taxon>
        <taxon>Bacillales</taxon>
        <taxon>Bacillaceae</taxon>
        <taxon>Priestia</taxon>
    </lineage>
</organism>
<accession>A0A0B6A895</accession>
<evidence type="ECO:0000256" key="6">
    <source>
        <dbReference type="PIRNR" id="PIRNR000139"/>
    </source>
</evidence>
<dbReference type="PROSITE" id="PS00198">
    <property type="entry name" value="4FE4S_FER_1"/>
    <property type="match status" value="1"/>
</dbReference>
<dbReference type="InterPro" id="IPR017900">
    <property type="entry name" value="4Fe4S_Fe_S_CS"/>
</dbReference>
<evidence type="ECO:0000313" key="8">
    <source>
        <dbReference type="Proteomes" id="UP000031829"/>
    </source>
</evidence>
<keyword evidence="6" id="KW-0813">Transport</keyword>
<name>A0A0B6A895_PRIM2</name>
<evidence type="ECO:0000256" key="1">
    <source>
        <dbReference type="ARBA" id="ARBA00022485"/>
    </source>
</evidence>
<dbReference type="GO" id="GO:0051539">
    <property type="term" value="F:4 iron, 4 sulfur cluster binding"/>
    <property type="evidence" value="ECO:0007669"/>
    <property type="project" value="UniProtKB-UniRule"/>
</dbReference>
<evidence type="ECO:0000313" key="7">
    <source>
        <dbReference type="EMBL" id="AJI21160.1"/>
    </source>
</evidence>
<comment type="function">
    <text evidence="6">Component of a complex that catalyzes the oxidation of glycolate to glyoxylate.</text>
</comment>
<reference evidence="7 8" key="1">
    <citation type="journal article" date="2015" name="Genome Announc.">
        <title>Complete genome sequences for 35 biothreat assay-relevant bacillus species.</title>
        <authorList>
            <person name="Johnson S.L."/>
            <person name="Daligault H.E."/>
            <person name="Davenport K.W."/>
            <person name="Jaissle J."/>
            <person name="Frey K.G."/>
            <person name="Ladner J.T."/>
            <person name="Broomall S.M."/>
            <person name="Bishop-Lilly K.A."/>
            <person name="Bruce D.C."/>
            <person name="Gibbons H.S."/>
            <person name="Coyne S.R."/>
            <person name="Lo C.C."/>
            <person name="Meincke L."/>
            <person name="Munk A.C."/>
            <person name="Koroleva G.I."/>
            <person name="Rosenzweig C.N."/>
            <person name="Palacios G.F."/>
            <person name="Redden C.L."/>
            <person name="Minogue T.D."/>
            <person name="Chain P.S."/>
        </authorList>
    </citation>
    <scope>NUCLEOTIDE SEQUENCE [LARGE SCALE GENOMIC DNA]</scope>
    <source>
        <strain evidence="8">ATCC 14581 / DSM 32 / JCM 2506 / NBRC 15308 / NCIMB 9376 / NCTC 10342 / NRRL B-14308 / VKM B-512</strain>
    </source>
</reference>
<dbReference type="SUPFAM" id="SSF46548">
    <property type="entry name" value="alpha-helical ferredoxin"/>
    <property type="match status" value="1"/>
</dbReference>
<dbReference type="GO" id="GO:0046872">
    <property type="term" value="F:metal ion binding"/>
    <property type="evidence" value="ECO:0007669"/>
    <property type="project" value="UniProtKB-UniRule"/>
</dbReference>
<evidence type="ECO:0000256" key="3">
    <source>
        <dbReference type="ARBA" id="ARBA00022737"/>
    </source>
</evidence>
<keyword evidence="5 6" id="KW-0411">Iron-sulfur</keyword>
<dbReference type="Proteomes" id="UP000031829">
    <property type="component" value="Chromosome"/>
</dbReference>
<dbReference type="InterPro" id="IPR017896">
    <property type="entry name" value="4Fe4S_Fe-S-bd"/>
</dbReference>
<dbReference type="Pfam" id="PF13183">
    <property type="entry name" value="Fer4_8"/>
    <property type="match status" value="1"/>
</dbReference>
<dbReference type="HOGENOM" id="CLU_023081_0_1_9"/>
<dbReference type="AlphaFoldDB" id="A0A0B6A895"/>
<keyword evidence="6" id="KW-0249">Electron transport</keyword>
<keyword evidence="3" id="KW-0677">Repeat</keyword>
<dbReference type="PIRSF" id="PIRSF000139">
    <property type="entry name" value="Glc_ox_4Fe-4S"/>
    <property type="match status" value="1"/>
</dbReference>
<dbReference type="InterPro" id="IPR012257">
    <property type="entry name" value="Glc_ox_4Fe-4S"/>
</dbReference>
<dbReference type="PROSITE" id="PS51379">
    <property type="entry name" value="4FE4S_FER_2"/>
    <property type="match status" value="2"/>
</dbReference>
<protein>
    <recommendedName>
        <fullName evidence="6">Glycolate oxidase iron-sulfur subunit</fullName>
        <ecNumber evidence="6">1.1.99.14</ecNumber>
    </recommendedName>
</protein>
<dbReference type="Pfam" id="PF02754">
    <property type="entry name" value="CCG"/>
    <property type="match status" value="2"/>
</dbReference>
<dbReference type="KEGG" id="bmeg:BG04_5102"/>
<dbReference type="PANTHER" id="PTHR32479">
    <property type="entry name" value="GLYCOLATE OXIDASE IRON-SULFUR SUBUNIT"/>
    <property type="match status" value="1"/>
</dbReference>
<dbReference type="EC" id="1.1.99.14" evidence="6"/>
<evidence type="ECO:0000256" key="5">
    <source>
        <dbReference type="ARBA" id="ARBA00023014"/>
    </source>
</evidence>
<comment type="catalytic activity">
    <reaction evidence="6">
        <text>(R)-lactate + A = pyruvate + AH2</text>
        <dbReference type="Rhea" id="RHEA:15089"/>
        <dbReference type="ChEBI" id="CHEBI:13193"/>
        <dbReference type="ChEBI" id="CHEBI:15361"/>
        <dbReference type="ChEBI" id="CHEBI:16004"/>
        <dbReference type="ChEBI" id="CHEBI:17499"/>
    </reaction>
</comment>
<keyword evidence="4 6" id="KW-0408">Iron</keyword>
<dbReference type="InterPro" id="IPR009051">
    <property type="entry name" value="Helical_ferredxn"/>
</dbReference>
<dbReference type="RefSeq" id="WP_034651503.1">
    <property type="nucleotide sequence ID" value="NZ_BCVB01000010.1"/>
</dbReference>
<evidence type="ECO:0000256" key="2">
    <source>
        <dbReference type="ARBA" id="ARBA00022723"/>
    </source>
</evidence>
<sequence length="439" mass="49229">MTATKDIQQAFKERLDYDELMNCMRCGFCLPSCPTYGQTNQYEAASPRGRIALMKGVVDGLIEPDEAVEKQLNLCLGCRACEPVCPSGVKYGHLLEEARDIIQQKKRHKWPVKALRHMVFEQLFPHKERLKNVHSLLAFYQRSGLQKAVQKTNILNVLPGNLAQMEKTLPPVLTKKEMKKRPFLFEAEGTRERTVAFFTGCLMDTMFMETNNATIALLQKAGCKVVIPEVQTCCGALHAHGGEKDQAKKLAKQNIMAFESIQADDIVLNAGGCGALLVEYDHLLKEEPEWKERAAAFSAKVKDFSEILLQQQFVEKQKLSLPSQIITYQDSCHLRNVMKTSSAPRKLIQAINGTVFNEMENADHCCGSAGIYNLTEQEMSMQILDYKMEKVKEAHAHTIVTANPGCLIQMKLGVVREGVEESVRAVHLADLLLEAVESK</sequence>
<evidence type="ECO:0000256" key="4">
    <source>
        <dbReference type="ARBA" id="ARBA00023004"/>
    </source>
</evidence>
<dbReference type="GeneID" id="93643065"/>
<proteinExistence type="predicted"/>
<dbReference type="GO" id="GO:0019154">
    <property type="term" value="F:glycolate dehydrogenase activity"/>
    <property type="evidence" value="ECO:0007669"/>
    <property type="project" value="UniProtKB-EC"/>
</dbReference>
<gene>
    <name evidence="7" type="ORF">BG04_5102</name>
</gene>
<keyword evidence="1 6" id="KW-0004">4Fe-4S</keyword>
<dbReference type="InterPro" id="IPR004017">
    <property type="entry name" value="Cys_rich_dom"/>
</dbReference>